<reference evidence="6 7" key="1">
    <citation type="journal article" date="2015" name="Genome Announc.">
        <title>Expanding the biotechnology potential of lactobacilli through comparative genomics of 213 strains and associated genera.</title>
        <authorList>
            <person name="Sun Z."/>
            <person name="Harris H.M."/>
            <person name="McCann A."/>
            <person name="Guo C."/>
            <person name="Argimon S."/>
            <person name="Zhang W."/>
            <person name="Yang X."/>
            <person name="Jeffery I.B."/>
            <person name="Cooney J.C."/>
            <person name="Kagawa T.F."/>
            <person name="Liu W."/>
            <person name="Song Y."/>
            <person name="Salvetti E."/>
            <person name="Wrobel A."/>
            <person name="Rasinkangas P."/>
            <person name="Parkhill J."/>
            <person name="Rea M.C."/>
            <person name="O'Sullivan O."/>
            <person name="Ritari J."/>
            <person name="Douillard F.P."/>
            <person name="Paul Ross R."/>
            <person name="Yang R."/>
            <person name="Briner A.E."/>
            <person name="Felis G.E."/>
            <person name="de Vos W.M."/>
            <person name="Barrangou R."/>
            <person name="Klaenhammer T.R."/>
            <person name="Caufield P.W."/>
            <person name="Cui Y."/>
            <person name="Zhang H."/>
            <person name="O'Toole P.W."/>
        </authorList>
    </citation>
    <scope>NUCLEOTIDE SEQUENCE [LARGE SCALE GENOMIC DNA]</scope>
    <source>
        <strain evidence="6 7">DSM 8475</strain>
    </source>
</reference>
<evidence type="ECO:0000313" key="7">
    <source>
        <dbReference type="Proteomes" id="UP000051085"/>
    </source>
</evidence>
<dbReference type="SUPFAM" id="SSF55486">
    <property type="entry name" value="Metalloproteases ('zincins'), catalytic domain"/>
    <property type="match status" value="1"/>
</dbReference>
<keyword evidence="4" id="KW-0862">Zinc</keyword>
<protein>
    <submittedName>
        <fullName evidence="6">Matrixin</fullName>
    </submittedName>
</protein>
<evidence type="ECO:0000256" key="1">
    <source>
        <dbReference type="ARBA" id="ARBA00022670"/>
    </source>
</evidence>
<evidence type="ECO:0000259" key="5">
    <source>
        <dbReference type="Pfam" id="PF00413"/>
    </source>
</evidence>
<evidence type="ECO:0000256" key="3">
    <source>
        <dbReference type="ARBA" id="ARBA00022801"/>
    </source>
</evidence>
<keyword evidence="2" id="KW-0479">Metal-binding</keyword>
<keyword evidence="3" id="KW-0378">Hydrolase</keyword>
<evidence type="ECO:0000256" key="2">
    <source>
        <dbReference type="ARBA" id="ARBA00022723"/>
    </source>
</evidence>
<evidence type="ECO:0000256" key="4">
    <source>
        <dbReference type="ARBA" id="ARBA00022833"/>
    </source>
</evidence>
<evidence type="ECO:0000313" key="6">
    <source>
        <dbReference type="EMBL" id="KRM35496.1"/>
    </source>
</evidence>
<dbReference type="GO" id="GO:0006508">
    <property type="term" value="P:proteolysis"/>
    <property type="evidence" value="ECO:0007669"/>
    <property type="project" value="UniProtKB-KW"/>
</dbReference>
<dbReference type="AlphaFoldDB" id="A0A922PU29"/>
<comment type="caution">
    <text evidence="6">The sequence shown here is derived from an EMBL/GenBank/DDBJ whole genome shotgun (WGS) entry which is preliminary data.</text>
</comment>
<dbReference type="GO" id="GO:0004222">
    <property type="term" value="F:metalloendopeptidase activity"/>
    <property type="evidence" value="ECO:0007669"/>
    <property type="project" value="InterPro"/>
</dbReference>
<dbReference type="CDD" id="cd04268">
    <property type="entry name" value="ZnMc_MMP_like"/>
    <property type="match status" value="1"/>
</dbReference>
<dbReference type="GO" id="GO:0031012">
    <property type="term" value="C:extracellular matrix"/>
    <property type="evidence" value="ECO:0007669"/>
    <property type="project" value="InterPro"/>
</dbReference>
<dbReference type="Proteomes" id="UP000051085">
    <property type="component" value="Unassembled WGS sequence"/>
</dbReference>
<dbReference type="GO" id="GO:0008270">
    <property type="term" value="F:zinc ion binding"/>
    <property type="evidence" value="ECO:0007669"/>
    <property type="project" value="InterPro"/>
</dbReference>
<gene>
    <name evidence="6" type="ORF">FD34_GL000663</name>
</gene>
<sequence length="216" mass="23932">MLPFFWGWGMPAHAMTISSINQSSVFSSGNDQENGMDSRANRAAAKALHLPSSTPTPTEGYRWPTRQLKIYMATHDRFLQSAFFGAVRAWNRTGAVHISWCHDEDRADIIAQDGSLTSTGTSSNVGYVSSQLGSTSTEYNPDTHALIRARSTLDPSQLDCTSRHFRTAVAEHELGHALGLAHAPEYMHSVMIPRNVRTGITRDDRATIRLLYGLKR</sequence>
<accession>A0A922PU29</accession>
<organism evidence="6 7">
    <name type="scientific">Limosilactobacillus pontis DSM 8475</name>
    <dbReference type="NCBI Taxonomy" id="1423794"/>
    <lineage>
        <taxon>Bacteria</taxon>
        <taxon>Bacillati</taxon>
        <taxon>Bacillota</taxon>
        <taxon>Bacilli</taxon>
        <taxon>Lactobacillales</taxon>
        <taxon>Lactobacillaceae</taxon>
        <taxon>Limosilactobacillus</taxon>
    </lineage>
</organism>
<dbReference type="Pfam" id="PF00413">
    <property type="entry name" value="Peptidase_M10"/>
    <property type="match status" value="1"/>
</dbReference>
<dbReference type="Gene3D" id="3.40.390.10">
    <property type="entry name" value="Collagenase (Catalytic Domain)"/>
    <property type="match status" value="1"/>
</dbReference>
<feature type="domain" description="Peptidase M10 metallopeptidase" evidence="5">
    <location>
        <begin position="167"/>
        <end position="213"/>
    </location>
</feature>
<keyword evidence="1" id="KW-0645">Protease</keyword>
<dbReference type="InterPro" id="IPR001818">
    <property type="entry name" value="Pept_M10_metallopeptidase"/>
</dbReference>
<proteinExistence type="predicted"/>
<name>A0A922PU29_9LACO</name>
<dbReference type="InterPro" id="IPR024079">
    <property type="entry name" value="MetalloPept_cat_dom_sf"/>
</dbReference>
<dbReference type="EMBL" id="AZGO01000064">
    <property type="protein sequence ID" value="KRM35496.1"/>
    <property type="molecule type" value="Genomic_DNA"/>
</dbReference>